<dbReference type="Proteomes" id="UP000006698">
    <property type="component" value="Chromosome"/>
</dbReference>
<dbReference type="EMBL" id="AP009044">
    <property type="protein sequence ID" value="BAF55644.1"/>
    <property type="molecule type" value="Genomic_DNA"/>
</dbReference>
<dbReference type="InterPro" id="IPR036230">
    <property type="entry name" value="LeuA_allosteric_dom_sf"/>
</dbReference>
<sequence>MTQRTVSMSLYTRTQNTRHSTIIEFRREQTRNHTMEPIQSEPRIYADDPFRARFGHQLPRGLREEARGMEWRTFTNTYAPTGNLRISNLESEARRGGMFHFNATLINNCQGERTTTDAHIMATGPVSACTNLLADAGRRVEILEFHQFDIFEATVTFIYTCNNVSRTWAMGFGGNPEQSAASAMSSAAHLLYG</sequence>
<evidence type="ECO:0008006" key="3">
    <source>
        <dbReference type="Google" id="ProtNLM"/>
    </source>
</evidence>
<accession>A0AB72VFF2</accession>
<dbReference type="GO" id="GO:0016740">
    <property type="term" value="F:transferase activity"/>
    <property type="evidence" value="ECO:0007669"/>
    <property type="project" value="UniProtKB-KW"/>
</dbReference>
<keyword evidence="1" id="KW-0808">Transferase</keyword>
<name>A0AB72VFF2_CORGB</name>
<protein>
    <recommendedName>
        <fullName evidence="3">Acetyl-CoA acetyltransferase</fullName>
    </recommendedName>
</protein>
<dbReference type="KEGG" id="cgt:cgR_2630"/>
<reference evidence="2" key="1">
    <citation type="journal article" date="2007" name="Microbiology">
        <title>Comparative analysis of the Corynebacterium glutamicum group and complete genome sequence of strain R.</title>
        <authorList>
            <person name="Yukawa H."/>
            <person name="Omumasaba C.A."/>
            <person name="Nonaka H."/>
            <person name="Kos P."/>
            <person name="Okai N."/>
            <person name="Suzuki N."/>
            <person name="Suda M."/>
            <person name="Tsuge Y."/>
            <person name="Watanabe J."/>
            <person name="Ikeda Y."/>
            <person name="Vertes A.A."/>
            <person name="Inui M."/>
        </authorList>
    </citation>
    <scope>NUCLEOTIDE SEQUENCE</scope>
    <source>
        <strain evidence="2">R</strain>
    </source>
</reference>
<gene>
    <name evidence="2" type="ordered locus">cgR_2630</name>
</gene>
<dbReference type="SUPFAM" id="SSF110921">
    <property type="entry name" value="2-isopropylmalate synthase LeuA, allosteric (dimerisation) domain"/>
    <property type="match status" value="1"/>
</dbReference>
<proteinExistence type="predicted"/>
<dbReference type="Gene3D" id="3.30.160.270">
    <property type="match status" value="1"/>
</dbReference>
<dbReference type="AlphaFoldDB" id="A0AB72VFF2"/>
<evidence type="ECO:0000313" key="2">
    <source>
        <dbReference type="EMBL" id="BAF55644.1"/>
    </source>
</evidence>
<organism evidence="2">
    <name type="scientific">Corynebacterium glutamicum (strain R)</name>
    <dbReference type="NCBI Taxonomy" id="340322"/>
    <lineage>
        <taxon>Bacteria</taxon>
        <taxon>Bacillati</taxon>
        <taxon>Actinomycetota</taxon>
        <taxon>Actinomycetes</taxon>
        <taxon>Mycobacteriales</taxon>
        <taxon>Corynebacteriaceae</taxon>
        <taxon>Corynebacterium</taxon>
    </lineage>
</organism>
<evidence type="ECO:0000256" key="1">
    <source>
        <dbReference type="ARBA" id="ARBA00022679"/>
    </source>
</evidence>